<keyword evidence="12" id="KW-1185">Reference proteome</keyword>
<dbReference type="STRING" id="1280837.A0A316VMV0"/>
<dbReference type="GeneID" id="37024628"/>
<evidence type="ECO:0000313" key="11">
    <source>
        <dbReference type="EMBL" id="PWN36885.1"/>
    </source>
</evidence>
<dbReference type="CDD" id="cd15481">
    <property type="entry name" value="SRP68-RBD"/>
    <property type="match status" value="1"/>
</dbReference>
<keyword evidence="4" id="KW-0963">Cytoplasm</keyword>
<feature type="compositionally biased region" description="Basic and acidic residues" evidence="10">
    <location>
        <begin position="479"/>
        <end position="491"/>
    </location>
</feature>
<dbReference type="Proteomes" id="UP000245771">
    <property type="component" value="Unassembled WGS sequence"/>
</dbReference>
<feature type="region of interest" description="Disordered" evidence="10">
    <location>
        <begin position="56"/>
        <end position="101"/>
    </location>
</feature>
<evidence type="ECO:0000256" key="6">
    <source>
        <dbReference type="ARBA" id="ARBA00023135"/>
    </source>
</evidence>
<evidence type="ECO:0000256" key="2">
    <source>
        <dbReference type="ARBA" id="ARBA00004604"/>
    </source>
</evidence>
<gene>
    <name evidence="11" type="ORF">FA14DRAFT_7666</name>
</gene>
<organism evidence="11 12">
    <name type="scientific">Meira miltonrushii</name>
    <dbReference type="NCBI Taxonomy" id="1280837"/>
    <lineage>
        <taxon>Eukaryota</taxon>
        <taxon>Fungi</taxon>
        <taxon>Dikarya</taxon>
        <taxon>Basidiomycota</taxon>
        <taxon>Ustilaginomycotina</taxon>
        <taxon>Exobasidiomycetes</taxon>
        <taxon>Exobasidiales</taxon>
        <taxon>Brachybasidiaceae</taxon>
        <taxon>Meira</taxon>
    </lineage>
</organism>
<dbReference type="AlphaFoldDB" id="A0A316VMV0"/>
<evidence type="ECO:0000256" key="10">
    <source>
        <dbReference type="SAM" id="MobiDB-lite"/>
    </source>
</evidence>
<dbReference type="GO" id="GO:0005047">
    <property type="term" value="F:signal recognition particle binding"/>
    <property type="evidence" value="ECO:0007669"/>
    <property type="project" value="InterPro"/>
</dbReference>
<dbReference type="Gene3D" id="1.10.3450.40">
    <property type="entry name" value="Signal recognition particle, SRP68 subunit, RNA-binding domain"/>
    <property type="match status" value="1"/>
</dbReference>
<dbReference type="EMBL" id="KZ819602">
    <property type="protein sequence ID" value="PWN36885.1"/>
    <property type="molecule type" value="Genomic_DNA"/>
</dbReference>
<comment type="subcellular location">
    <subcellularLocation>
        <location evidence="1">Cytoplasm</location>
    </subcellularLocation>
    <subcellularLocation>
        <location evidence="2">Nucleus</location>
        <location evidence="2">Nucleolus</location>
    </subcellularLocation>
</comment>
<accession>A0A316VMV0</accession>
<feature type="compositionally biased region" description="Polar residues" evidence="10">
    <location>
        <begin position="376"/>
        <end position="386"/>
    </location>
</feature>
<feature type="compositionally biased region" description="Basic residues" evidence="10">
    <location>
        <begin position="525"/>
        <end position="549"/>
    </location>
</feature>
<feature type="compositionally biased region" description="Polar residues" evidence="10">
    <location>
        <begin position="58"/>
        <end position="68"/>
    </location>
</feature>
<dbReference type="PANTHER" id="PTHR12860:SF0">
    <property type="entry name" value="SIGNAL RECOGNITION PARTICLE SUBUNIT SRP68"/>
    <property type="match status" value="1"/>
</dbReference>
<dbReference type="InParanoid" id="A0A316VMV0"/>
<feature type="region of interest" description="Disordered" evidence="10">
    <location>
        <begin position="812"/>
        <end position="868"/>
    </location>
</feature>
<evidence type="ECO:0000256" key="4">
    <source>
        <dbReference type="ARBA" id="ARBA00022490"/>
    </source>
</evidence>
<dbReference type="GO" id="GO:0030942">
    <property type="term" value="F:endoplasmic reticulum signal peptide binding"/>
    <property type="evidence" value="ECO:0007669"/>
    <property type="project" value="InterPro"/>
</dbReference>
<evidence type="ECO:0000256" key="9">
    <source>
        <dbReference type="ARBA" id="ARBA00029498"/>
    </source>
</evidence>
<feature type="compositionally biased region" description="Basic and acidic residues" evidence="10">
    <location>
        <begin position="501"/>
        <end position="524"/>
    </location>
</feature>
<keyword evidence="5" id="KW-0694">RNA-binding</keyword>
<dbReference type="OrthoDB" id="10255118at2759"/>
<dbReference type="RefSeq" id="XP_025357187.1">
    <property type="nucleotide sequence ID" value="XM_025502847.1"/>
</dbReference>
<keyword evidence="8" id="KW-0687">Ribonucleoprotein</keyword>
<evidence type="ECO:0000256" key="5">
    <source>
        <dbReference type="ARBA" id="ARBA00022884"/>
    </source>
</evidence>
<evidence type="ECO:0000256" key="3">
    <source>
        <dbReference type="ARBA" id="ARBA00009352"/>
    </source>
</evidence>
<dbReference type="Pfam" id="PF16969">
    <property type="entry name" value="SRP68"/>
    <property type="match status" value="1"/>
</dbReference>
<keyword evidence="7" id="KW-0539">Nucleus</keyword>
<feature type="region of interest" description="Disordered" evidence="10">
    <location>
        <begin position="342"/>
        <end position="403"/>
    </location>
</feature>
<reference evidence="11 12" key="1">
    <citation type="journal article" date="2018" name="Mol. Biol. Evol.">
        <title>Broad Genomic Sampling Reveals a Smut Pathogenic Ancestry of the Fungal Clade Ustilaginomycotina.</title>
        <authorList>
            <person name="Kijpornyongpan T."/>
            <person name="Mondo S.J."/>
            <person name="Barry K."/>
            <person name="Sandor L."/>
            <person name="Lee J."/>
            <person name="Lipzen A."/>
            <person name="Pangilinan J."/>
            <person name="LaButti K."/>
            <person name="Hainaut M."/>
            <person name="Henrissat B."/>
            <person name="Grigoriev I.V."/>
            <person name="Spatafora J.W."/>
            <person name="Aime M.C."/>
        </authorList>
    </citation>
    <scope>NUCLEOTIDE SEQUENCE [LARGE SCALE GENOMIC DNA]</scope>
    <source>
        <strain evidence="11 12">MCA 3882</strain>
    </source>
</reference>
<feature type="compositionally biased region" description="Basic residues" evidence="10">
    <location>
        <begin position="76"/>
        <end position="90"/>
    </location>
</feature>
<comment type="similarity">
    <text evidence="3">Belongs to the SRP68 family.</text>
</comment>
<feature type="compositionally biased region" description="Acidic residues" evidence="10">
    <location>
        <begin position="820"/>
        <end position="835"/>
    </location>
</feature>
<feature type="region of interest" description="Disordered" evidence="10">
    <location>
        <begin position="479"/>
        <end position="564"/>
    </location>
</feature>
<dbReference type="GO" id="GO:0005786">
    <property type="term" value="C:signal recognition particle, endoplasmic reticulum targeting"/>
    <property type="evidence" value="ECO:0007669"/>
    <property type="project" value="UniProtKB-KW"/>
</dbReference>
<dbReference type="GO" id="GO:0008312">
    <property type="term" value="F:7S RNA binding"/>
    <property type="evidence" value="ECO:0007669"/>
    <property type="project" value="InterPro"/>
</dbReference>
<evidence type="ECO:0000256" key="7">
    <source>
        <dbReference type="ARBA" id="ARBA00023242"/>
    </source>
</evidence>
<protein>
    <recommendedName>
        <fullName evidence="9">Signal recognition particle subunit SRP68</fullName>
    </recommendedName>
</protein>
<sequence>MDLDLSKASEAKAADHAEPISFDLLALINQARNEHGMRQQDFHRYHGYCSTKVHRLRQTMNKTHTNTVKRNESNKKGGKKSLSKNAKRKAQSATVQSENNKGKGNVFVRKTIDIAEVKDDRPAQLLLFEAERSWSYSQELKQAAFEKEQDGKIRRHGLTRARRAVHWSKELLELVAALGEKRIDVRTRAEAHAYHVLLQAYEAFDKEKHLESMEFLSVARKLLYLVAQAQSDSRKEALAHSYIDSIEPMLRFSAYSLELTEQDMDKLANTVANKEVCERCVTGYSALEAELKEQAKRNAGRTTDDRLDQVDWRGQSIPIRNADLVEVVTKVTKAETNLRESLKAKDSTDAKPNYAKGEHKRQRLTSAQRSAKKRGQLTTGANQSAEESAAGPSETANVSAGSKTEMDGYDSLLASLTEAEDIARRLVQDNAEALSKSHSGRYEAASTNLINAHEYLLYKLLATRAERNMALMEEVQAKSEKRQLRVREHVAGKARSIASPHDAKRSNEKKGKEPVRRRVKDAAGKKVRPAGRPRHAASKKSKKATKKLKPASLPSSAKKSPKTNAIVERLRLRGEMKDKRISARIIPGLTRLLDANDMSCSGIAGLALVERDSNLATLIEAKSAWYKAELLRLLARSFAWSNELEKSLVLLNRSELFVREARNAMELVEHDQVAKEDEQMPPQMIDSTFDKTVKSINDFRVQVQRELYARQSGIKTVAPLRRISDGQSKAAQALRDTAAKFVDFDPVDIQQASVIPSDLMDKFDAELAGTSASVANSRRPSAVPVKAQAPIKAEAPVQKQTKPIEPVATVPATQPVQTIQEDEPLAEDVVEEEAAQDGPYDPANLVEDEEEEEVAPKRSWLGGWLNRK</sequence>
<dbReference type="GO" id="GO:0006614">
    <property type="term" value="P:SRP-dependent cotranslational protein targeting to membrane"/>
    <property type="evidence" value="ECO:0007669"/>
    <property type="project" value="InterPro"/>
</dbReference>
<dbReference type="GO" id="GO:0005730">
    <property type="term" value="C:nucleolus"/>
    <property type="evidence" value="ECO:0007669"/>
    <property type="project" value="UniProtKB-SubCell"/>
</dbReference>
<name>A0A316VMV0_9BASI</name>
<dbReference type="PANTHER" id="PTHR12860">
    <property type="entry name" value="SIGNAL RECOGNITION PARTICLE 68 KDA PROTEIN"/>
    <property type="match status" value="1"/>
</dbReference>
<dbReference type="InterPro" id="IPR034652">
    <property type="entry name" value="SRP68-RBD"/>
</dbReference>
<dbReference type="InterPro" id="IPR026258">
    <property type="entry name" value="SRP68"/>
</dbReference>
<proteinExistence type="inferred from homology"/>
<evidence type="ECO:0000313" key="12">
    <source>
        <dbReference type="Proteomes" id="UP000245771"/>
    </source>
</evidence>
<keyword evidence="6" id="KW-0733">Signal recognition particle</keyword>
<evidence type="ECO:0000256" key="8">
    <source>
        <dbReference type="ARBA" id="ARBA00023274"/>
    </source>
</evidence>
<dbReference type="InterPro" id="IPR038253">
    <property type="entry name" value="SRP68_N_sf"/>
</dbReference>
<evidence type="ECO:0000256" key="1">
    <source>
        <dbReference type="ARBA" id="ARBA00004496"/>
    </source>
</evidence>